<dbReference type="PANTHER" id="PTHR10627:SF68">
    <property type="entry name" value="F26K24.15 PROTEIN-RELATED"/>
    <property type="match status" value="1"/>
</dbReference>
<dbReference type="AlphaFoldDB" id="A0AAV6X8W9"/>
<dbReference type="SUPFAM" id="SSF47769">
    <property type="entry name" value="SAM/Pointed domain"/>
    <property type="match status" value="1"/>
</dbReference>
<feature type="domain" description="SAM" evidence="3">
    <location>
        <begin position="167"/>
        <end position="225"/>
    </location>
</feature>
<dbReference type="CDD" id="cd09487">
    <property type="entry name" value="SAM_superfamily"/>
    <property type="match status" value="1"/>
</dbReference>
<feature type="compositionally biased region" description="Polar residues" evidence="2">
    <location>
        <begin position="68"/>
        <end position="80"/>
    </location>
</feature>
<evidence type="ECO:0000313" key="5">
    <source>
        <dbReference type="Proteomes" id="UP000826271"/>
    </source>
</evidence>
<evidence type="ECO:0000256" key="2">
    <source>
        <dbReference type="SAM" id="MobiDB-lite"/>
    </source>
</evidence>
<evidence type="ECO:0000259" key="3">
    <source>
        <dbReference type="PROSITE" id="PS50105"/>
    </source>
</evidence>
<organism evidence="4 5">
    <name type="scientific">Buddleja alternifolia</name>
    <dbReference type="NCBI Taxonomy" id="168488"/>
    <lineage>
        <taxon>Eukaryota</taxon>
        <taxon>Viridiplantae</taxon>
        <taxon>Streptophyta</taxon>
        <taxon>Embryophyta</taxon>
        <taxon>Tracheophyta</taxon>
        <taxon>Spermatophyta</taxon>
        <taxon>Magnoliopsida</taxon>
        <taxon>eudicotyledons</taxon>
        <taxon>Gunneridae</taxon>
        <taxon>Pentapetalae</taxon>
        <taxon>asterids</taxon>
        <taxon>lamiids</taxon>
        <taxon>Lamiales</taxon>
        <taxon>Scrophulariaceae</taxon>
        <taxon>Buddlejeae</taxon>
        <taxon>Buddleja</taxon>
    </lineage>
</organism>
<dbReference type="EMBL" id="WHWC01000009">
    <property type="protein sequence ID" value="KAG8376852.1"/>
    <property type="molecule type" value="Genomic_DNA"/>
</dbReference>
<keyword evidence="1" id="KW-0677">Repeat</keyword>
<evidence type="ECO:0000256" key="1">
    <source>
        <dbReference type="ARBA" id="ARBA00022737"/>
    </source>
</evidence>
<name>A0AAV6X8W9_9LAMI</name>
<feature type="region of interest" description="Disordered" evidence="2">
    <location>
        <begin position="1"/>
        <end position="33"/>
    </location>
</feature>
<dbReference type="PANTHER" id="PTHR10627">
    <property type="entry name" value="SCP160"/>
    <property type="match status" value="1"/>
</dbReference>
<dbReference type="Pfam" id="PF07647">
    <property type="entry name" value="SAM_2"/>
    <property type="match status" value="1"/>
</dbReference>
<dbReference type="InterPro" id="IPR001660">
    <property type="entry name" value="SAM"/>
</dbReference>
<feature type="compositionally biased region" description="Basic residues" evidence="2">
    <location>
        <begin position="1"/>
        <end position="10"/>
    </location>
</feature>
<comment type="caution">
    <text evidence="4">The sequence shown here is derived from an EMBL/GenBank/DDBJ whole genome shotgun (WGS) entry which is preliminary data.</text>
</comment>
<dbReference type="SMART" id="SM00454">
    <property type="entry name" value="SAM"/>
    <property type="match status" value="1"/>
</dbReference>
<protein>
    <recommendedName>
        <fullName evidence="3">SAM domain-containing protein</fullName>
    </recommendedName>
</protein>
<dbReference type="PROSITE" id="PS50105">
    <property type="entry name" value="SAM_DOMAIN"/>
    <property type="match status" value="1"/>
</dbReference>
<dbReference type="Proteomes" id="UP000826271">
    <property type="component" value="Unassembled WGS sequence"/>
</dbReference>
<evidence type="ECO:0000313" key="4">
    <source>
        <dbReference type="EMBL" id="KAG8376852.1"/>
    </source>
</evidence>
<gene>
    <name evidence="4" type="ORF">BUALT_Bualt09G0106900</name>
</gene>
<accession>A0AAV6X8W9</accession>
<proteinExistence type="predicted"/>
<dbReference type="Gene3D" id="1.10.150.50">
    <property type="entry name" value="Transcription Factor, Ets-1"/>
    <property type="match status" value="1"/>
</dbReference>
<reference evidence="4" key="1">
    <citation type="submission" date="2019-10" db="EMBL/GenBank/DDBJ databases">
        <authorList>
            <person name="Zhang R."/>
            <person name="Pan Y."/>
            <person name="Wang J."/>
            <person name="Ma R."/>
            <person name="Yu S."/>
        </authorList>
    </citation>
    <scope>NUCLEOTIDE SEQUENCE</scope>
    <source>
        <strain evidence="4">LA-IB0</strain>
        <tissue evidence="4">Leaf</tissue>
    </source>
</reference>
<feature type="region of interest" description="Disordered" evidence="2">
    <location>
        <begin position="62"/>
        <end position="109"/>
    </location>
</feature>
<sequence>MVKQKQRNARHAPDKKRNQGLPKANQNPHDDGDWTIIKKQRITILIPPLPVKAQSTTIPNVPECHLQENPTKSNSEPSHQSLHETEKSMSLSPEKTIHPPKITHPSEPISIPQKPSTLLHRIASDNYPHSKGIGRKGMMVFADSSKFLNQRMRASYLEKKLKRAGGLENWLVSLGLTCFVNVFQRKRVNKFQLANLTMKKLKDMGADAVGPRRKLMHAIDCLCDPHCFQQHL</sequence>
<keyword evidence="5" id="KW-1185">Reference proteome</keyword>
<dbReference type="InterPro" id="IPR013761">
    <property type="entry name" value="SAM/pointed_sf"/>
</dbReference>